<comment type="caution">
    <text evidence="2">The sequence shown here is derived from an EMBL/GenBank/DDBJ whole genome shotgun (WGS) entry which is preliminary data.</text>
</comment>
<accession>A0A433TU10</accession>
<feature type="region of interest" description="Disordered" evidence="1">
    <location>
        <begin position="55"/>
        <end position="78"/>
    </location>
</feature>
<feature type="region of interest" description="Disordered" evidence="1">
    <location>
        <begin position="212"/>
        <end position="252"/>
    </location>
</feature>
<keyword evidence="3" id="KW-1185">Reference proteome</keyword>
<evidence type="ECO:0000313" key="3">
    <source>
        <dbReference type="Proteomes" id="UP000271974"/>
    </source>
</evidence>
<proteinExistence type="predicted"/>
<dbReference type="AlphaFoldDB" id="A0A433TU10"/>
<organism evidence="2 3">
    <name type="scientific">Elysia chlorotica</name>
    <name type="common">Eastern emerald elysia</name>
    <name type="synonym">Sea slug</name>
    <dbReference type="NCBI Taxonomy" id="188477"/>
    <lineage>
        <taxon>Eukaryota</taxon>
        <taxon>Metazoa</taxon>
        <taxon>Spiralia</taxon>
        <taxon>Lophotrochozoa</taxon>
        <taxon>Mollusca</taxon>
        <taxon>Gastropoda</taxon>
        <taxon>Heterobranchia</taxon>
        <taxon>Euthyneura</taxon>
        <taxon>Panpulmonata</taxon>
        <taxon>Sacoglossa</taxon>
        <taxon>Placobranchoidea</taxon>
        <taxon>Plakobranchidae</taxon>
        <taxon>Elysia</taxon>
    </lineage>
</organism>
<dbReference type="OrthoDB" id="6152580at2759"/>
<feature type="compositionally biased region" description="Basic residues" evidence="1">
    <location>
        <begin position="296"/>
        <end position="307"/>
    </location>
</feature>
<sequence length="643" mass="70309">MPTEIRIVLPDTGTDDNLSTITETDNYETSSNSNARDNIGIKTVKEKQRYDKKTRNSYNGANRGLNLKHASSVKPSNGHCKVESFALRPTKSSATKQQEENILCSERRISSPQHKTRVVLQQTQHQMLDEDIVPSLVLVEKSRTIHPSPPKTATSVSDKSTHTFQNAEYEQAIGEAKQAGKSLRLSLTETYDVDLEQQDMMMKALQSYGLYQSQGEESNKRRPRSGAPLWDDKLSHRTMPVSAHGQPPGSRGLYRTDSCYSRISYESISSEKSAPVFRLAQCQLRYNDDGEEDKRRYKKNGLRKKTSSSKGMLKDRNVPQRPKSAVLYPRGEMNGVLVDSVGHVYRASQTARPRSSLPCKVTDLGRISGREFALDRFEKSSVSTEPSSRSKDPQQKRPVSGGVVGAGTAGRILRQSSFGPRQNSTSGCLTVLNLRLDGAALPTRSMSGQPPHSVAFDRRNRTTHAWGDSGCLSQSMPSASFLRSGYGTRSLGGSSASSPRSVRGEPTSFSERTSPAGKPSDPSKPSASYSYDGGFFVGASSGKAEYFVIHPDWVSEMMTIKKLSVSSAEGGRKNKGGPPVSNSAHFRPRSLQGRRCLSAPPQKRRNPITWVDSSFLADASNFDACGDAKTGSTSGVTNGEACK</sequence>
<name>A0A433TU10_ELYCH</name>
<protein>
    <submittedName>
        <fullName evidence="2">Uncharacterized protein</fullName>
    </submittedName>
</protein>
<gene>
    <name evidence="2" type="ORF">EGW08_007184</name>
</gene>
<evidence type="ECO:0000313" key="2">
    <source>
        <dbReference type="EMBL" id="RUS85047.1"/>
    </source>
</evidence>
<feature type="region of interest" description="Disordered" evidence="1">
    <location>
        <begin position="566"/>
        <end position="605"/>
    </location>
</feature>
<reference evidence="2 3" key="1">
    <citation type="submission" date="2019-01" db="EMBL/GenBank/DDBJ databases">
        <title>A draft genome assembly of the solar-powered sea slug Elysia chlorotica.</title>
        <authorList>
            <person name="Cai H."/>
            <person name="Li Q."/>
            <person name="Fang X."/>
            <person name="Li J."/>
            <person name="Curtis N.E."/>
            <person name="Altenburger A."/>
            <person name="Shibata T."/>
            <person name="Feng M."/>
            <person name="Maeda T."/>
            <person name="Schwartz J.A."/>
            <person name="Shigenobu S."/>
            <person name="Lundholm N."/>
            <person name="Nishiyama T."/>
            <person name="Yang H."/>
            <person name="Hasebe M."/>
            <person name="Li S."/>
            <person name="Pierce S.K."/>
            <person name="Wang J."/>
        </authorList>
    </citation>
    <scope>NUCLEOTIDE SEQUENCE [LARGE SCALE GENOMIC DNA]</scope>
    <source>
        <strain evidence="2">EC2010</strain>
        <tissue evidence="2">Whole organism of an adult</tissue>
    </source>
</reference>
<dbReference type="EMBL" id="RQTK01000184">
    <property type="protein sequence ID" value="RUS85047.1"/>
    <property type="molecule type" value="Genomic_DNA"/>
</dbReference>
<evidence type="ECO:0000256" key="1">
    <source>
        <dbReference type="SAM" id="MobiDB-lite"/>
    </source>
</evidence>
<dbReference type="Proteomes" id="UP000271974">
    <property type="component" value="Unassembled WGS sequence"/>
</dbReference>
<feature type="region of interest" description="Disordered" evidence="1">
    <location>
        <begin position="291"/>
        <end position="324"/>
    </location>
</feature>
<feature type="compositionally biased region" description="Low complexity" evidence="1">
    <location>
        <begin position="488"/>
        <end position="501"/>
    </location>
</feature>
<feature type="region of interest" description="Disordered" evidence="1">
    <location>
        <begin position="488"/>
        <end position="527"/>
    </location>
</feature>
<feature type="region of interest" description="Disordered" evidence="1">
    <location>
        <begin position="377"/>
        <end position="408"/>
    </location>
</feature>